<reference evidence="13" key="1">
    <citation type="submission" date="2023-05" db="EMBL/GenBank/DDBJ databases">
        <title>Anaerotaeda fermentans gen. nov., sp. nov., a novel anaerobic planctomycete of the new family within the order Sedimentisphaerales isolated from Taman Peninsula, Russia.</title>
        <authorList>
            <person name="Khomyakova M.A."/>
            <person name="Merkel A.Y."/>
            <person name="Slobodkin A.I."/>
        </authorList>
    </citation>
    <scope>NUCLEOTIDE SEQUENCE</scope>
    <source>
        <strain evidence="13">M17dextr</strain>
    </source>
</reference>
<dbReference type="SUPFAM" id="SSF51735">
    <property type="entry name" value="NAD(P)-binding Rossmann-fold domains"/>
    <property type="match status" value="1"/>
</dbReference>
<dbReference type="GO" id="GO:0051287">
    <property type="term" value="F:NAD binding"/>
    <property type="evidence" value="ECO:0007669"/>
    <property type="project" value="InterPro"/>
</dbReference>
<dbReference type="Gene3D" id="1.20.5.100">
    <property type="entry name" value="Cytochrome c1, transmembrane anchor, C-terminal"/>
    <property type="match status" value="1"/>
</dbReference>
<comment type="catalytic activity">
    <reaction evidence="7 8">
        <text>UDP-alpha-D-glucose + 2 NAD(+) + H2O = UDP-alpha-D-glucuronate + 2 NADH + 3 H(+)</text>
        <dbReference type="Rhea" id="RHEA:23596"/>
        <dbReference type="ChEBI" id="CHEBI:15377"/>
        <dbReference type="ChEBI" id="CHEBI:15378"/>
        <dbReference type="ChEBI" id="CHEBI:57540"/>
        <dbReference type="ChEBI" id="CHEBI:57945"/>
        <dbReference type="ChEBI" id="CHEBI:58052"/>
        <dbReference type="ChEBI" id="CHEBI:58885"/>
        <dbReference type="EC" id="1.1.1.22"/>
    </reaction>
</comment>
<proteinExistence type="inferred from homology"/>
<dbReference type="InterPro" id="IPR014027">
    <property type="entry name" value="UDP-Glc/GDP-Man_DH_C"/>
</dbReference>
<comment type="similarity">
    <text evidence="2 8">Belongs to the UDP-glucose/GDP-mannose dehydrogenase family.</text>
</comment>
<dbReference type="InterPro" id="IPR014026">
    <property type="entry name" value="UDP-Glc/GDP-Man_DH_dimer"/>
</dbReference>
<evidence type="ECO:0000256" key="1">
    <source>
        <dbReference type="ARBA" id="ARBA00004701"/>
    </source>
</evidence>
<feature type="binding site" evidence="10">
    <location>
        <begin position="257"/>
        <end position="261"/>
    </location>
    <ligand>
        <name>substrate</name>
    </ligand>
</feature>
<dbReference type="InterPro" id="IPR017476">
    <property type="entry name" value="UDP-Glc/GDP-Man"/>
</dbReference>
<protein>
    <recommendedName>
        <fullName evidence="4 8">UDP-glucose 6-dehydrogenase</fullName>
        <ecNumber evidence="3 8">1.1.1.22</ecNumber>
    </recommendedName>
</protein>
<dbReference type="Proteomes" id="UP001431776">
    <property type="component" value="Unassembled WGS sequence"/>
</dbReference>
<feature type="binding site" evidence="10">
    <location>
        <position position="326"/>
    </location>
    <ligand>
        <name>substrate</name>
    </ligand>
</feature>
<dbReference type="GO" id="GO:0000271">
    <property type="term" value="P:polysaccharide biosynthetic process"/>
    <property type="evidence" value="ECO:0007669"/>
    <property type="project" value="InterPro"/>
</dbReference>
<evidence type="ECO:0000256" key="3">
    <source>
        <dbReference type="ARBA" id="ARBA00012954"/>
    </source>
</evidence>
<dbReference type="InterPro" id="IPR036291">
    <property type="entry name" value="NAD(P)-bd_dom_sf"/>
</dbReference>
<accession>A0AAW6TU45</accession>
<comment type="pathway">
    <text evidence="1">Nucleotide-sugar biosynthesis; UDP-alpha-D-glucuronate biosynthesis; UDP-alpha-D-glucuronate from UDP-alpha-D-glucose: step 1/1.</text>
</comment>
<dbReference type="EC" id="1.1.1.22" evidence="3 8"/>
<dbReference type="EMBL" id="JASCXX010000003">
    <property type="protein sequence ID" value="MDI6448130.1"/>
    <property type="molecule type" value="Genomic_DNA"/>
</dbReference>
<dbReference type="GO" id="GO:0003979">
    <property type="term" value="F:UDP-glucose 6-dehydrogenase activity"/>
    <property type="evidence" value="ECO:0007669"/>
    <property type="project" value="UniProtKB-EC"/>
</dbReference>
<name>A0AAW6TU45_9BACT</name>
<dbReference type="Pfam" id="PF03720">
    <property type="entry name" value="UDPG_MGDP_dh_C"/>
    <property type="match status" value="1"/>
</dbReference>
<feature type="binding site" evidence="11">
    <location>
        <position position="30"/>
    </location>
    <ligand>
        <name>NAD(+)</name>
        <dbReference type="ChEBI" id="CHEBI:57540"/>
    </ligand>
</feature>
<evidence type="ECO:0000256" key="7">
    <source>
        <dbReference type="ARBA" id="ARBA00047473"/>
    </source>
</evidence>
<gene>
    <name evidence="13" type="ORF">QJ522_03650</name>
</gene>
<dbReference type="InterPro" id="IPR001732">
    <property type="entry name" value="UDP-Glc/GDP-Man_DH_N"/>
</dbReference>
<evidence type="ECO:0000313" key="13">
    <source>
        <dbReference type="EMBL" id="MDI6448130.1"/>
    </source>
</evidence>
<dbReference type="SMART" id="SM00984">
    <property type="entry name" value="UDPG_MGDP_dh_C"/>
    <property type="match status" value="1"/>
</dbReference>
<keyword evidence="5 8" id="KW-0560">Oxidoreductase</keyword>
<dbReference type="PANTHER" id="PTHR43750:SF3">
    <property type="entry name" value="UDP-GLUCOSE 6-DEHYDROGENASE TUAD"/>
    <property type="match status" value="1"/>
</dbReference>
<keyword evidence="6 8" id="KW-0520">NAD</keyword>
<dbReference type="PANTHER" id="PTHR43750">
    <property type="entry name" value="UDP-GLUCOSE 6-DEHYDROGENASE TUAD"/>
    <property type="match status" value="1"/>
</dbReference>
<feature type="binding site" evidence="10">
    <location>
        <position position="211"/>
    </location>
    <ligand>
        <name>substrate</name>
    </ligand>
</feature>
<dbReference type="AlphaFoldDB" id="A0AAW6TU45"/>
<evidence type="ECO:0000256" key="6">
    <source>
        <dbReference type="ARBA" id="ARBA00023027"/>
    </source>
</evidence>
<evidence type="ECO:0000256" key="9">
    <source>
        <dbReference type="PIRSR" id="PIRSR500134-1"/>
    </source>
</evidence>
<sequence>MNMSFIGIGKLGLCSAACFAAKGHRTIGVDSSVEHIEALRSGRCPIDEPGLATLLDGCRTRMEFTTDYGYAVQNSDITLITVPTPSDSSGRFSNAYVETVLDRMAPALKAKKTFHVVALVSTVMPTTCECVFKPMLEKLTGKICGRDFGFVYNPEFVALGSVIHDFLHPDVLLIGASDERSAQTCRELYASVVESHPHYAVMNLTNAEITKLSLNCYVTMKISFANELAAICERIPEADVDVVTSALGADTRIGRRYLKGGLGFGGPCFPRDNLAFQRCAEDAGADAHLSPRVVRVNDEVVNRLFAMVGEHARSGSTVALLGLSYKPGTHIIEESQSVMLASQLLEAGYVVRMHDPKALKAVSEALRGRGVCCDDPYEAVADACVVVMLTDWPEYSRLDMERLEDRAGETPLLIDCWRAFRGVPLKKFTYRAFGISTRFSGGIEHGCRPDILYQDRRGRTPVLERASVQHPALT</sequence>
<dbReference type="Pfam" id="PF03721">
    <property type="entry name" value="UDPG_MGDP_dh_N"/>
    <property type="match status" value="1"/>
</dbReference>
<evidence type="ECO:0000256" key="2">
    <source>
        <dbReference type="ARBA" id="ARBA00006601"/>
    </source>
</evidence>
<evidence type="ECO:0000256" key="10">
    <source>
        <dbReference type="PIRSR" id="PIRSR500134-2"/>
    </source>
</evidence>
<organism evidence="13 14">
    <name type="scientific">Anaerobaca lacustris</name>
    <dbReference type="NCBI Taxonomy" id="3044600"/>
    <lineage>
        <taxon>Bacteria</taxon>
        <taxon>Pseudomonadati</taxon>
        <taxon>Planctomycetota</taxon>
        <taxon>Phycisphaerae</taxon>
        <taxon>Sedimentisphaerales</taxon>
        <taxon>Anaerobacaceae</taxon>
        <taxon>Anaerobaca</taxon>
    </lineage>
</organism>
<dbReference type="Pfam" id="PF00984">
    <property type="entry name" value="UDPG_MGDP_dh"/>
    <property type="match status" value="1"/>
</dbReference>
<feature type="domain" description="UDP-glucose/GDP-mannose dehydrogenase C-terminal" evidence="12">
    <location>
        <begin position="319"/>
        <end position="422"/>
    </location>
</feature>
<evidence type="ECO:0000256" key="5">
    <source>
        <dbReference type="ARBA" id="ARBA00023002"/>
    </source>
</evidence>
<dbReference type="PIRSF" id="PIRSF000124">
    <property type="entry name" value="UDPglc_GDPman_dh"/>
    <property type="match status" value="1"/>
</dbReference>
<comment type="caution">
    <text evidence="13">The sequence shown here is derived from an EMBL/GenBank/DDBJ whole genome shotgun (WGS) entry which is preliminary data.</text>
</comment>
<dbReference type="RefSeq" id="WP_349243540.1">
    <property type="nucleotide sequence ID" value="NZ_JASCXX010000003.1"/>
</dbReference>
<feature type="binding site" evidence="10">
    <location>
        <position position="265"/>
    </location>
    <ligand>
        <name>substrate</name>
    </ligand>
</feature>
<dbReference type="Gene3D" id="3.40.50.720">
    <property type="entry name" value="NAD(P)-binding Rossmann-like Domain"/>
    <property type="match status" value="2"/>
</dbReference>
<evidence type="ECO:0000313" key="14">
    <source>
        <dbReference type="Proteomes" id="UP001431776"/>
    </source>
</evidence>
<dbReference type="InterPro" id="IPR028357">
    <property type="entry name" value="UDPglc_DH_bac"/>
</dbReference>
<feature type="binding site" evidence="11">
    <location>
        <position position="84"/>
    </location>
    <ligand>
        <name>NAD(+)</name>
        <dbReference type="ChEBI" id="CHEBI:57540"/>
    </ligand>
</feature>
<feature type="binding site" evidence="11">
    <location>
        <position position="122"/>
    </location>
    <ligand>
        <name>NAD(+)</name>
        <dbReference type="ChEBI" id="CHEBI:57540"/>
    </ligand>
</feature>
<dbReference type="InterPro" id="IPR008927">
    <property type="entry name" value="6-PGluconate_DH-like_C_sf"/>
</dbReference>
<keyword evidence="14" id="KW-1185">Reference proteome</keyword>
<dbReference type="SUPFAM" id="SSF52413">
    <property type="entry name" value="UDP-glucose/GDP-mannose dehydrogenase C-terminal domain"/>
    <property type="match status" value="1"/>
</dbReference>
<dbReference type="InterPro" id="IPR036220">
    <property type="entry name" value="UDP-Glc/GDP-Man_DH_C_sf"/>
</dbReference>
<feature type="active site" description="Nucleophile" evidence="9">
    <location>
        <position position="268"/>
    </location>
</feature>
<evidence type="ECO:0000259" key="12">
    <source>
        <dbReference type="SMART" id="SM00984"/>
    </source>
</evidence>
<dbReference type="PIRSF" id="PIRSF500134">
    <property type="entry name" value="UDPglc_DH_bac"/>
    <property type="match status" value="1"/>
</dbReference>
<dbReference type="SUPFAM" id="SSF48179">
    <property type="entry name" value="6-phosphogluconate dehydrogenase C-terminal domain-like"/>
    <property type="match status" value="1"/>
</dbReference>
<evidence type="ECO:0000256" key="4">
    <source>
        <dbReference type="ARBA" id="ARBA00015132"/>
    </source>
</evidence>
<evidence type="ECO:0000256" key="8">
    <source>
        <dbReference type="PIRNR" id="PIRNR000124"/>
    </source>
</evidence>
<evidence type="ECO:0000256" key="11">
    <source>
        <dbReference type="PIRSR" id="PIRSR500134-3"/>
    </source>
</evidence>
<dbReference type="NCBIfam" id="TIGR03026">
    <property type="entry name" value="NDP-sugDHase"/>
    <property type="match status" value="1"/>
</dbReference>